<reference evidence="5" key="1">
    <citation type="submission" date="2023-02" db="EMBL/GenBank/DDBJ databases">
        <authorList>
            <person name="Palmer J.M."/>
        </authorList>
    </citation>
    <scope>NUCLEOTIDE SEQUENCE</scope>
    <source>
        <strain evidence="5">FW57</strain>
    </source>
</reference>
<evidence type="ECO:0000256" key="3">
    <source>
        <dbReference type="ARBA" id="ARBA00023002"/>
    </source>
</evidence>
<dbReference type="PRINTS" id="PR00080">
    <property type="entry name" value="SDRFAMILY"/>
</dbReference>
<evidence type="ECO:0000313" key="5">
    <source>
        <dbReference type="EMBL" id="KAG7292026.1"/>
    </source>
</evidence>
<dbReference type="InterPro" id="IPR002347">
    <property type="entry name" value="SDR_fam"/>
</dbReference>
<evidence type="ECO:0008006" key="7">
    <source>
        <dbReference type="Google" id="ProtNLM"/>
    </source>
</evidence>
<keyword evidence="6" id="KW-1185">Reference proteome</keyword>
<keyword evidence="3" id="KW-0560">Oxidoreductase</keyword>
<dbReference type="PANTHER" id="PTHR43008:SF10">
    <property type="entry name" value="CHAIN DEHYDROGENASE_OXIDOREDUCTASE, PUTATIVE (AFU_ORTHOLOGUE AFUA_2G15740)-RELATED"/>
    <property type="match status" value="1"/>
</dbReference>
<dbReference type="Proteomes" id="UP001197093">
    <property type="component" value="Unassembled WGS sequence"/>
</dbReference>
<dbReference type="AlphaFoldDB" id="A0AAD4F2S1"/>
<dbReference type="PANTHER" id="PTHR43008">
    <property type="entry name" value="BENZIL REDUCTASE"/>
    <property type="match status" value="1"/>
</dbReference>
<dbReference type="InterPro" id="IPR020904">
    <property type="entry name" value="Sc_DH/Rdtase_CS"/>
</dbReference>
<dbReference type="PROSITE" id="PS00061">
    <property type="entry name" value="ADH_SHORT"/>
    <property type="match status" value="1"/>
</dbReference>
<gene>
    <name evidence="5" type="ORF">NEMBOFW57_002057</name>
</gene>
<evidence type="ECO:0000256" key="4">
    <source>
        <dbReference type="SAM" id="MobiDB-lite"/>
    </source>
</evidence>
<comment type="similarity">
    <text evidence="1">Belongs to the short-chain dehydrogenases/reductases (SDR) family.</text>
</comment>
<proteinExistence type="inferred from homology"/>
<feature type="compositionally biased region" description="Basic and acidic residues" evidence="4">
    <location>
        <begin position="46"/>
        <end position="65"/>
    </location>
</feature>
<feature type="region of interest" description="Disordered" evidence="4">
    <location>
        <begin position="33"/>
        <end position="65"/>
    </location>
</feature>
<organism evidence="5 6">
    <name type="scientific">Staphylotrichum longicolle</name>
    <dbReference type="NCBI Taxonomy" id="669026"/>
    <lineage>
        <taxon>Eukaryota</taxon>
        <taxon>Fungi</taxon>
        <taxon>Dikarya</taxon>
        <taxon>Ascomycota</taxon>
        <taxon>Pezizomycotina</taxon>
        <taxon>Sordariomycetes</taxon>
        <taxon>Sordariomycetidae</taxon>
        <taxon>Sordariales</taxon>
        <taxon>Chaetomiaceae</taxon>
        <taxon>Staphylotrichum</taxon>
    </lineage>
</organism>
<accession>A0AAD4F2S1</accession>
<dbReference type="Pfam" id="PF13561">
    <property type="entry name" value="adh_short_C2"/>
    <property type="match status" value="1"/>
</dbReference>
<keyword evidence="2" id="KW-0521">NADP</keyword>
<dbReference type="GO" id="GO:0016616">
    <property type="term" value="F:oxidoreductase activity, acting on the CH-OH group of donors, NAD or NADP as acceptor"/>
    <property type="evidence" value="ECO:0007669"/>
    <property type="project" value="UniProtKB-ARBA"/>
</dbReference>
<dbReference type="PRINTS" id="PR00081">
    <property type="entry name" value="GDHRDH"/>
</dbReference>
<dbReference type="EMBL" id="JAHCVI010000001">
    <property type="protein sequence ID" value="KAG7292026.1"/>
    <property type="molecule type" value="Genomic_DNA"/>
</dbReference>
<sequence length="336" mass="36200">MNAATRALRLATRQRVCALVPQIQPLTRLSAARALHTSQSRQTKPRNPDPRDHPNTAHKPSIDENIGRKRFGDFNVAGKVFVVTGGAQGLGLTMAEALVEAGGKVYALDRAPEPDAQWSEAISRVLPEYGGSLHYRQQDVSDTAHLDELIASIASENGRLDGVVAAAGVQQVTPALDYGPDDVARMLEINYTGVFMTAQAAARQMFKYKTRGSICLIASMSGLVANKGLLSPVYNSSKAAVIQLARNLAMEWSPVWDDGSGGIRVNCISPGHILTPMVLKNFEEVPGLRETWEAENMMGRLAETTEFKGAVLFLLSGASSFMTGNNLVIDGGHTAW</sequence>
<comment type="caution">
    <text evidence="5">The sequence shown here is derived from an EMBL/GenBank/DDBJ whole genome shotgun (WGS) entry which is preliminary data.</text>
</comment>
<dbReference type="FunFam" id="3.40.50.720:FF:000245">
    <property type="entry name" value="Short chain dehydrogenase, putative"/>
    <property type="match status" value="1"/>
</dbReference>
<name>A0AAD4F2S1_9PEZI</name>
<protein>
    <recommendedName>
        <fullName evidence="7">D-arabinitol 2-dehydrogenase</fullName>
    </recommendedName>
</protein>
<dbReference type="SUPFAM" id="SSF51735">
    <property type="entry name" value="NAD(P)-binding Rossmann-fold domains"/>
    <property type="match status" value="1"/>
</dbReference>
<dbReference type="GO" id="GO:0050664">
    <property type="term" value="F:oxidoreductase activity, acting on NAD(P)H, oxygen as acceptor"/>
    <property type="evidence" value="ECO:0007669"/>
    <property type="project" value="TreeGrafter"/>
</dbReference>
<evidence type="ECO:0000256" key="1">
    <source>
        <dbReference type="ARBA" id="ARBA00006484"/>
    </source>
</evidence>
<evidence type="ECO:0000256" key="2">
    <source>
        <dbReference type="ARBA" id="ARBA00022857"/>
    </source>
</evidence>
<evidence type="ECO:0000313" key="6">
    <source>
        <dbReference type="Proteomes" id="UP001197093"/>
    </source>
</evidence>
<dbReference type="Gene3D" id="3.40.50.720">
    <property type="entry name" value="NAD(P)-binding Rossmann-like Domain"/>
    <property type="match status" value="1"/>
</dbReference>
<dbReference type="InterPro" id="IPR036291">
    <property type="entry name" value="NAD(P)-bd_dom_sf"/>
</dbReference>